<dbReference type="Proteomes" id="UP000318521">
    <property type="component" value="Unassembled WGS sequence"/>
</dbReference>
<dbReference type="InterPro" id="IPR003313">
    <property type="entry name" value="AraC-bd"/>
</dbReference>
<evidence type="ECO:0000313" key="6">
    <source>
        <dbReference type="Proteomes" id="UP000318521"/>
    </source>
</evidence>
<dbReference type="Gene3D" id="1.10.10.60">
    <property type="entry name" value="Homeodomain-like"/>
    <property type="match status" value="1"/>
</dbReference>
<dbReference type="SUPFAM" id="SSF46689">
    <property type="entry name" value="Homeodomain-like"/>
    <property type="match status" value="1"/>
</dbReference>
<dbReference type="GO" id="GO:0003700">
    <property type="term" value="F:DNA-binding transcription factor activity"/>
    <property type="evidence" value="ECO:0007669"/>
    <property type="project" value="InterPro"/>
</dbReference>
<dbReference type="PANTHER" id="PTHR46796">
    <property type="entry name" value="HTH-TYPE TRANSCRIPTIONAL ACTIVATOR RHAS-RELATED"/>
    <property type="match status" value="1"/>
</dbReference>
<proteinExistence type="predicted"/>
<dbReference type="InterPro" id="IPR050204">
    <property type="entry name" value="AraC_XylS_family_regulators"/>
</dbReference>
<dbReference type="Pfam" id="PF12833">
    <property type="entry name" value="HTH_18"/>
    <property type="match status" value="1"/>
</dbReference>
<evidence type="ECO:0000256" key="1">
    <source>
        <dbReference type="ARBA" id="ARBA00023015"/>
    </source>
</evidence>
<reference evidence="5 6" key="1">
    <citation type="submission" date="2019-07" db="EMBL/GenBank/DDBJ databases">
        <authorList>
            <person name="Park Y.J."/>
            <person name="Jeong S.E."/>
            <person name="Jung H.S."/>
        </authorList>
    </citation>
    <scope>NUCLEOTIDE SEQUENCE [LARGE SCALE GENOMIC DNA]</scope>
    <source>
        <strain evidence="6">P16(2019)</strain>
    </source>
</reference>
<keyword evidence="2" id="KW-0238">DNA-binding</keyword>
<dbReference type="GO" id="GO:0043565">
    <property type="term" value="F:sequence-specific DNA binding"/>
    <property type="evidence" value="ECO:0007669"/>
    <property type="project" value="InterPro"/>
</dbReference>
<dbReference type="InterPro" id="IPR009057">
    <property type="entry name" value="Homeodomain-like_sf"/>
</dbReference>
<dbReference type="SMART" id="SM00342">
    <property type="entry name" value="HTH_ARAC"/>
    <property type="match status" value="1"/>
</dbReference>
<dbReference type="RefSeq" id="WP_143847321.1">
    <property type="nucleotide sequence ID" value="NZ_VLXZ01000002.1"/>
</dbReference>
<dbReference type="SUPFAM" id="SSF51215">
    <property type="entry name" value="Regulatory protein AraC"/>
    <property type="match status" value="1"/>
</dbReference>
<evidence type="ECO:0000259" key="4">
    <source>
        <dbReference type="PROSITE" id="PS01124"/>
    </source>
</evidence>
<evidence type="ECO:0000313" key="5">
    <source>
        <dbReference type="EMBL" id="TSB47775.1"/>
    </source>
</evidence>
<dbReference type="InterPro" id="IPR037923">
    <property type="entry name" value="HTH-like"/>
</dbReference>
<keyword evidence="1" id="KW-0805">Transcription regulation</keyword>
<dbReference type="EMBL" id="VLXZ01000002">
    <property type="protein sequence ID" value="TSB47775.1"/>
    <property type="molecule type" value="Genomic_DNA"/>
</dbReference>
<dbReference type="AlphaFoldDB" id="A0A554A270"/>
<dbReference type="PANTHER" id="PTHR46796:SF2">
    <property type="entry name" value="TRANSCRIPTIONAL REGULATORY PROTEIN"/>
    <property type="match status" value="1"/>
</dbReference>
<organism evidence="5 6">
    <name type="scientific">Alkalicoccobacillus porphyridii</name>
    <dbReference type="NCBI Taxonomy" id="2597270"/>
    <lineage>
        <taxon>Bacteria</taxon>
        <taxon>Bacillati</taxon>
        <taxon>Bacillota</taxon>
        <taxon>Bacilli</taxon>
        <taxon>Bacillales</taxon>
        <taxon>Bacillaceae</taxon>
        <taxon>Alkalicoccobacillus</taxon>
    </lineage>
</organism>
<dbReference type="OrthoDB" id="183331at2"/>
<protein>
    <submittedName>
        <fullName evidence="5">AraC family transcriptional regulator</fullName>
    </submittedName>
</protein>
<accession>A0A554A270</accession>
<evidence type="ECO:0000256" key="3">
    <source>
        <dbReference type="ARBA" id="ARBA00023163"/>
    </source>
</evidence>
<sequence>MNEFIYKKHKRIKALSARMSDFSYKKHSHGEYAIGVTLRGIQQYQLDGSHQLSHQGGVMFFNPEQVHDGSAYDETGLEYAMLYFEPSLLLEATQHKESIQFTEPIIYNQTLSKHVLHLANAVLHDKNECICDERLIKLADHLTGFHQTYSPHQDSIIQTMKEEIHLHLKDQLRLDTISEQFGLSKFQFIRYFKAQTGVTPYQYYLNGKIDGARKIIEQEKDVFMAVNEFDFVDLTHLNRQFKKVYGITANDYANHM</sequence>
<dbReference type="Pfam" id="PF02311">
    <property type="entry name" value="AraC_binding"/>
    <property type="match status" value="1"/>
</dbReference>
<comment type="caution">
    <text evidence="5">The sequence shown here is derived from an EMBL/GenBank/DDBJ whole genome shotgun (WGS) entry which is preliminary data.</text>
</comment>
<evidence type="ECO:0000256" key="2">
    <source>
        <dbReference type="ARBA" id="ARBA00023125"/>
    </source>
</evidence>
<feature type="domain" description="HTH araC/xylS-type" evidence="4">
    <location>
        <begin position="158"/>
        <end position="255"/>
    </location>
</feature>
<dbReference type="InterPro" id="IPR018060">
    <property type="entry name" value="HTH_AraC"/>
</dbReference>
<dbReference type="PROSITE" id="PS01124">
    <property type="entry name" value="HTH_ARAC_FAMILY_2"/>
    <property type="match status" value="1"/>
</dbReference>
<keyword evidence="3" id="KW-0804">Transcription</keyword>
<keyword evidence="6" id="KW-1185">Reference proteome</keyword>
<name>A0A554A270_9BACI</name>
<gene>
    <name evidence="5" type="ORF">FN960_04460</name>
</gene>